<evidence type="ECO:0000256" key="5">
    <source>
        <dbReference type="PIRSR" id="PIRSR000137-2"/>
    </source>
</evidence>
<dbReference type="PANTHER" id="PTHR11552:SF147">
    <property type="entry name" value="CHOLINE DEHYDROGENASE, MITOCHONDRIAL"/>
    <property type="match status" value="1"/>
</dbReference>
<accession>A0A813DGZ9</accession>
<feature type="binding site" evidence="5">
    <location>
        <position position="59"/>
    </location>
    <ligand>
        <name>FAD</name>
        <dbReference type="ChEBI" id="CHEBI:57692"/>
    </ligand>
</feature>
<dbReference type="EMBL" id="CAJNNV010001653">
    <property type="protein sequence ID" value="CAE8585489.1"/>
    <property type="molecule type" value="Genomic_DNA"/>
</dbReference>
<dbReference type="GO" id="GO:0016614">
    <property type="term" value="F:oxidoreductase activity, acting on CH-OH group of donors"/>
    <property type="evidence" value="ECO:0007669"/>
    <property type="project" value="InterPro"/>
</dbReference>
<dbReference type="InterPro" id="IPR007867">
    <property type="entry name" value="GMC_OxRtase_C"/>
</dbReference>
<dbReference type="Gene3D" id="3.50.50.60">
    <property type="entry name" value="FAD/NAD(P)-binding domain"/>
    <property type="match status" value="1"/>
</dbReference>
<name>A0A813DGZ9_POLGL</name>
<dbReference type="PROSITE" id="PS00624">
    <property type="entry name" value="GMC_OXRED_2"/>
    <property type="match status" value="1"/>
</dbReference>
<dbReference type="PIRSF" id="PIRSF000137">
    <property type="entry name" value="Alcohol_oxidase"/>
    <property type="match status" value="1"/>
</dbReference>
<gene>
    <name evidence="7" type="ORF">PGLA1383_LOCUS4397</name>
    <name evidence="8" type="ORF">PGLA2088_LOCUS46926</name>
</gene>
<dbReference type="Gene3D" id="3.30.560.10">
    <property type="entry name" value="Glucose Oxidase, domain 3"/>
    <property type="match status" value="1"/>
</dbReference>
<dbReference type="GO" id="GO:0050660">
    <property type="term" value="F:flavin adenine dinucleotide binding"/>
    <property type="evidence" value="ECO:0007669"/>
    <property type="project" value="InterPro"/>
</dbReference>
<dbReference type="InterPro" id="IPR012132">
    <property type="entry name" value="GMC_OxRdtase"/>
</dbReference>
<protein>
    <recommendedName>
        <fullName evidence="6">Glucose-methanol-choline oxidoreductase N-terminal domain-containing protein</fullName>
    </recommendedName>
</protein>
<keyword evidence="3" id="KW-0285">Flavoprotein</keyword>
<dbReference type="Proteomes" id="UP000654075">
    <property type="component" value="Unassembled WGS sequence"/>
</dbReference>
<evidence type="ECO:0000313" key="7">
    <source>
        <dbReference type="EMBL" id="CAE8585489.1"/>
    </source>
</evidence>
<feature type="binding site" evidence="5">
    <location>
        <begin position="67"/>
        <end position="70"/>
    </location>
    <ligand>
        <name>FAD</name>
        <dbReference type="ChEBI" id="CHEBI:57692"/>
    </ligand>
</feature>
<organism evidence="7 9">
    <name type="scientific">Polarella glacialis</name>
    <name type="common">Dinoflagellate</name>
    <dbReference type="NCBI Taxonomy" id="89957"/>
    <lineage>
        <taxon>Eukaryota</taxon>
        <taxon>Sar</taxon>
        <taxon>Alveolata</taxon>
        <taxon>Dinophyceae</taxon>
        <taxon>Suessiales</taxon>
        <taxon>Suessiaceae</taxon>
        <taxon>Polarella</taxon>
    </lineage>
</organism>
<sequence length="514" mass="55765">MKVLLLEAGEDDDVPEIQTAVDYFGKVDRVFTSDRDWGHGTESEPGLDGRGLYWPRGKVVGGCSSFNTMVWMRPDREDLDRWGELLQDRSWSYAGMLPYFRRAETHPLADRFPEIHGKDGPISVARLDHEQHNCAAHEVTRTFVDVACASGEPRNEDFGAGLRGAGINDVNAANGRRCSAAAYLRRVGACPASGSHSASAENLEVRLLSQTTRVLFDENRHAIGVEVCEDAHAEGTRRRRIRARREVVICGGAVNSPHLLLLSGIGPAKQLAEKGIPVVADLPGVGEGLQDHLHVAMSYRLRDGLQPHPQSNICEGSLFTRLAGGPGPCDLQVHCGTVFFEPDGFYPSGEGFTLTPTLIHTRTSGSLRLRSSDPFEKPEITANYLSDAADVEQLRKGIQLVRKIGRGMLNRHEGEEVYPGPAVQTDGEIDAYIRKYANTVYHPACTCRAGPKDDPLAVLDAELRVRGVSGLRVADASAMPAHVGCNTNATCVALGEKAADLLVSQYRADGGVVS</sequence>
<dbReference type="Pfam" id="PF05199">
    <property type="entry name" value="GMC_oxred_C"/>
    <property type="match status" value="1"/>
</dbReference>
<feature type="domain" description="Glucose-methanol-choline oxidoreductase N-terminal" evidence="6">
    <location>
        <begin position="252"/>
        <end position="266"/>
    </location>
</feature>
<evidence type="ECO:0000313" key="9">
    <source>
        <dbReference type="Proteomes" id="UP000654075"/>
    </source>
</evidence>
<comment type="cofactor">
    <cofactor evidence="1 5">
        <name>FAD</name>
        <dbReference type="ChEBI" id="CHEBI:57692"/>
    </cofactor>
</comment>
<dbReference type="Proteomes" id="UP000626109">
    <property type="component" value="Unassembled WGS sequence"/>
</dbReference>
<dbReference type="SUPFAM" id="SSF51905">
    <property type="entry name" value="FAD/NAD(P)-binding domain"/>
    <property type="match status" value="1"/>
</dbReference>
<keyword evidence="4 5" id="KW-0274">FAD</keyword>
<dbReference type="OrthoDB" id="269227at2759"/>
<dbReference type="Pfam" id="PF00732">
    <property type="entry name" value="GMC_oxred_N"/>
    <property type="match status" value="1"/>
</dbReference>
<dbReference type="OMA" id="PVPNCKH"/>
<dbReference type="PANTHER" id="PTHR11552">
    <property type="entry name" value="GLUCOSE-METHANOL-CHOLINE GMC OXIDOREDUCTASE"/>
    <property type="match status" value="1"/>
</dbReference>
<evidence type="ECO:0000256" key="1">
    <source>
        <dbReference type="ARBA" id="ARBA00001974"/>
    </source>
</evidence>
<reference evidence="7" key="1">
    <citation type="submission" date="2021-02" db="EMBL/GenBank/DDBJ databases">
        <authorList>
            <person name="Dougan E. K."/>
            <person name="Rhodes N."/>
            <person name="Thang M."/>
            <person name="Chan C."/>
        </authorList>
    </citation>
    <scope>NUCLEOTIDE SEQUENCE</scope>
</reference>
<evidence type="ECO:0000259" key="6">
    <source>
        <dbReference type="PROSITE" id="PS00624"/>
    </source>
</evidence>
<proteinExistence type="inferred from homology"/>
<comment type="caution">
    <text evidence="7">The sequence shown here is derived from an EMBL/GenBank/DDBJ whole genome shotgun (WGS) entry which is preliminary data.</text>
</comment>
<evidence type="ECO:0000256" key="3">
    <source>
        <dbReference type="ARBA" id="ARBA00022630"/>
    </source>
</evidence>
<dbReference type="InterPro" id="IPR036188">
    <property type="entry name" value="FAD/NAD-bd_sf"/>
</dbReference>
<dbReference type="EMBL" id="CAJNNW010036368">
    <property type="protein sequence ID" value="CAE8733638.1"/>
    <property type="molecule type" value="Genomic_DNA"/>
</dbReference>
<dbReference type="AlphaFoldDB" id="A0A813DGZ9"/>
<evidence type="ECO:0000256" key="2">
    <source>
        <dbReference type="ARBA" id="ARBA00010790"/>
    </source>
</evidence>
<dbReference type="SUPFAM" id="SSF54373">
    <property type="entry name" value="FAD-linked reductases, C-terminal domain"/>
    <property type="match status" value="1"/>
</dbReference>
<comment type="similarity">
    <text evidence="2">Belongs to the GMC oxidoreductase family.</text>
</comment>
<evidence type="ECO:0000256" key="4">
    <source>
        <dbReference type="ARBA" id="ARBA00022827"/>
    </source>
</evidence>
<evidence type="ECO:0000313" key="8">
    <source>
        <dbReference type="EMBL" id="CAE8733638.1"/>
    </source>
</evidence>
<keyword evidence="9" id="KW-1185">Reference proteome</keyword>
<dbReference type="InterPro" id="IPR000172">
    <property type="entry name" value="GMC_OxRdtase_N"/>
</dbReference>